<name>A0ABR0UHS6_REHGL</name>
<dbReference type="PANTHER" id="PTHR43085">
    <property type="entry name" value="HEXOKINASE FAMILY MEMBER"/>
    <property type="match status" value="1"/>
</dbReference>
<comment type="caution">
    <text evidence="5">The sequence shown here is derived from an EMBL/GenBank/DDBJ whole genome shotgun (WGS) entry which is preliminary data.</text>
</comment>
<dbReference type="InterPro" id="IPR029056">
    <property type="entry name" value="Ribokinase-like"/>
</dbReference>
<dbReference type="Pfam" id="PF00294">
    <property type="entry name" value="PfkB"/>
    <property type="match status" value="1"/>
</dbReference>
<evidence type="ECO:0000256" key="1">
    <source>
        <dbReference type="ARBA" id="ARBA00010688"/>
    </source>
</evidence>
<keyword evidence="6" id="KW-1185">Reference proteome</keyword>
<dbReference type="InterPro" id="IPR011611">
    <property type="entry name" value="PfkB_dom"/>
</dbReference>
<dbReference type="EMBL" id="JABTTQ020002760">
    <property type="protein sequence ID" value="KAK6122139.1"/>
    <property type="molecule type" value="Genomic_DNA"/>
</dbReference>
<proteinExistence type="inferred from homology"/>
<dbReference type="Gene3D" id="3.40.1190.20">
    <property type="match status" value="1"/>
</dbReference>
<dbReference type="SUPFAM" id="SSF53613">
    <property type="entry name" value="Ribokinase-like"/>
    <property type="match status" value="1"/>
</dbReference>
<gene>
    <name evidence="5" type="ORF">DH2020_044118</name>
</gene>
<evidence type="ECO:0000256" key="2">
    <source>
        <dbReference type="ARBA" id="ARBA00022679"/>
    </source>
</evidence>
<dbReference type="InterPro" id="IPR002173">
    <property type="entry name" value="Carboh/pur_kinase_PfkB_CS"/>
</dbReference>
<organism evidence="5 6">
    <name type="scientific">Rehmannia glutinosa</name>
    <name type="common">Chinese foxglove</name>
    <dbReference type="NCBI Taxonomy" id="99300"/>
    <lineage>
        <taxon>Eukaryota</taxon>
        <taxon>Viridiplantae</taxon>
        <taxon>Streptophyta</taxon>
        <taxon>Embryophyta</taxon>
        <taxon>Tracheophyta</taxon>
        <taxon>Spermatophyta</taxon>
        <taxon>Magnoliopsida</taxon>
        <taxon>eudicotyledons</taxon>
        <taxon>Gunneridae</taxon>
        <taxon>Pentapetalae</taxon>
        <taxon>asterids</taxon>
        <taxon>lamiids</taxon>
        <taxon>Lamiales</taxon>
        <taxon>Orobanchaceae</taxon>
        <taxon>Rehmannieae</taxon>
        <taxon>Rehmannia</taxon>
    </lineage>
</organism>
<comment type="similarity">
    <text evidence="1">Belongs to the carbohydrate kinase PfkB family.</text>
</comment>
<evidence type="ECO:0000259" key="4">
    <source>
        <dbReference type="Pfam" id="PF00294"/>
    </source>
</evidence>
<keyword evidence="2" id="KW-0808">Transferase</keyword>
<dbReference type="Proteomes" id="UP001318860">
    <property type="component" value="Unassembled WGS sequence"/>
</dbReference>
<keyword evidence="3" id="KW-0418">Kinase</keyword>
<dbReference type="InterPro" id="IPR050306">
    <property type="entry name" value="PfkB_Carbo_kinase"/>
</dbReference>
<feature type="domain" description="Carbohydrate kinase PfkB" evidence="4">
    <location>
        <begin position="265"/>
        <end position="337"/>
    </location>
</feature>
<evidence type="ECO:0000256" key="3">
    <source>
        <dbReference type="ARBA" id="ARBA00022777"/>
    </source>
</evidence>
<reference evidence="5 6" key="1">
    <citation type="journal article" date="2021" name="Comput. Struct. Biotechnol. J.">
        <title>De novo genome assembly of the potent medicinal plant Rehmannia glutinosa using nanopore technology.</title>
        <authorList>
            <person name="Ma L."/>
            <person name="Dong C."/>
            <person name="Song C."/>
            <person name="Wang X."/>
            <person name="Zheng X."/>
            <person name="Niu Y."/>
            <person name="Chen S."/>
            <person name="Feng W."/>
        </authorList>
    </citation>
    <scope>NUCLEOTIDE SEQUENCE [LARGE SCALE GENOMIC DNA]</scope>
    <source>
        <strain evidence="5">DH-2019</strain>
    </source>
</reference>
<dbReference type="PANTHER" id="PTHR43085:SF13">
    <property type="entry name" value="INOSITOL 3-KINASE"/>
    <property type="match status" value="1"/>
</dbReference>
<sequence length="431" mass="46899">MIWRKDLFSSSLFCHTFDSSSWSLVNFTFFNLSCPSFASAAAETSLFSLCFSFLATVGLRGATDLFFLTTGEGAARAFLVGNYCHDVLMKDDVVLAESLGGAASFISAVLDGVSIPSTFISKVGSDFSYSVTHPPRVSPSSKTTLFHAHFSSQVQRHDRVLKRVHACDPIAPSDLPNSRRFEFGLAVGVAGEILPETLEKMLDICETVFVDVQALIRVFDAVDGTVRLVHLRDSGFYHLLSRIGFLKASSDEAPYIDVEEAKKECCVVVTNGKDGCTVHYRNVEQQIAPFPTVQVDPTGAGDSFLGGLVFGLAQGLTVPDAALLGNFFGSLTVGQVGLPKFDLRLLQAVKDEVNKKRLQLFGCLENDVFVKPLDHDEFRTALVRVKTLPTSPPQECQLELPSSPSVVENHNSLPFNGQPKLFSGNACEEPI</sequence>
<protein>
    <recommendedName>
        <fullName evidence="4">Carbohydrate kinase PfkB domain-containing protein</fullName>
    </recommendedName>
</protein>
<accession>A0ABR0UHS6</accession>
<evidence type="ECO:0000313" key="5">
    <source>
        <dbReference type="EMBL" id="KAK6122139.1"/>
    </source>
</evidence>
<dbReference type="PROSITE" id="PS00584">
    <property type="entry name" value="PFKB_KINASES_2"/>
    <property type="match status" value="1"/>
</dbReference>
<evidence type="ECO:0000313" key="6">
    <source>
        <dbReference type="Proteomes" id="UP001318860"/>
    </source>
</evidence>